<evidence type="ECO:0000313" key="2">
    <source>
        <dbReference type="Proteomes" id="UP001432027"/>
    </source>
</evidence>
<reference evidence="1" key="1">
    <citation type="submission" date="2023-10" db="EMBL/GenBank/DDBJ databases">
        <title>Genome assembly of Pristionchus species.</title>
        <authorList>
            <person name="Yoshida K."/>
            <person name="Sommer R.J."/>
        </authorList>
    </citation>
    <scope>NUCLEOTIDE SEQUENCE</scope>
    <source>
        <strain evidence="1">RS0144</strain>
    </source>
</reference>
<gene>
    <name evidence="1" type="ORF">PENTCL1PPCAC_14460</name>
</gene>
<dbReference type="EMBL" id="BTSX01000004">
    <property type="protein sequence ID" value="GMS92285.1"/>
    <property type="molecule type" value="Genomic_DNA"/>
</dbReference>
<feature type="non-terminal residue" evidence="1">
    <location>
        <position position="1"/>
    </location>
</feature>
<evidence type="ECO:0000313" key="1">
    <source>
        <dbReference type="EMBL" id="GMS92285.1"/>
    </source>
</evidence>
<organism evidence="1 2">
    <name type="scientific">Pristionchus entomophagus</name>
    <dbReference type="NCBI Taxonomy" id="358040"/>
    <lineage>
        <taxon>Eukaryota</taxon>
        <taxon>Metazoa</taxon>
        <taxon>Ecdysozoa</taxon>
        <taxon>Nematoda</taxon>
        <taxon>Chromadorea</taxon>
        <taxon>Rhabditida</taxon>
        <taxon>Rhabditina</taxon>
        <taxon>Diplogasteromorpha</taxon>
        <taxon>Diplogasteroidea</taxon>
        <taxon>Neodiplogasteridae</taxon>
        <taxon>Pristionchus</taxon>
    </lineage>
</organism>
<dbReference type="Proteomes" id="UP001432027">
    <property type="component" value="Unassembled WGS sequence"/>
</dbReference>
<dbReference type="AlphaFoldDB" id="A0AAV5T9N1"/>
<keyword evidence="2" id="KW-1185">Reference proteome</keyword>
<name>A0AAV5T9N1_9BILA</name>
<protein>
    <submittedName>
        <fullName evidence="1">Uncharacterized protein</fullName>
    </submittedName>
</protein>
<feature type="non-terminal residue" evidence="1">
    <location>
        <position position="209"/>
    </location>
</feature>
<accession>A0AAV5T9N1</accession>
<proteinExistence type="predicted"/>
<comment type="caution">
    <text evidence="1">The sequence shown here is derived from an EMBL/GenBank/DDBJ whole genome shotgun (WGS) entry which is preliminary data.</text>
</comment>
<sequence length="209" mass="24181">ICYFAVERKQPVEIVPREAHSVVSTTCGGKQYEYTRMRDLEMNRFSQFGTVNELELVIARGAGQFVQATPQYARRNFSEQWICKDHLNELSRRWKSKEWQRHLLRRNGKKGMEDLCGIPTHVPPRAIGRSDSILTKEQAQKFLHHNHQLFHVGIPICRDHVEYINNLPAVSTIASPNDSVDDEFNASAPEMVDAEKEELQRAFVDFTEK</sequence>